<dbReference type="eggNOG" id="COG2909">
    <property type="taxonomic scope" value="Bacteria"/>
</dbReference>
<evidence type="ECO:0000313" key="2">
    <source>
        <dbReference type="EMBL" id="ABA87401.1"/>
    </source>
</evidence>
<keyword evidence="3" id="KW-1185">Reference proteome</keyword>
<dbReference type="GO" id="GO:0006355">
    <property type="term" value="P:regulation of DNA-templated transcription"/>
    <property type="evidence" value="ECO:0007669"/>
    <property type="project" value="InterPro"/>
</dbReference>
<accession>Q3A891</accession>
<dbReference type="InterPro" id="IPR036388">
    <property type="entry name" value="WH-like_DNA-bd_sf"/>
</dbReference>
<reference evidence="3" key="1">
    <citation type="submission" date="2005-10" db="EMBL/GenBank/DDBJ databases">
        <title>Complete sequence of Pelobacter carbinolicus DSM 2380.</title>
        <authorList>
            <person name="Copeland A."/>
            <person name="Lucas S."/>
            <person name="Lapidus A."/>
            <person name="Barry K."/>
            <person name="Detter J.C."/>
            <person name="Glavina T."/>
            <person name="Hammon N."/>
            <person name="Israni S."/>
            <person name="Pitluck S."/>
            <person name="Chertkov O."/>
            <person name="Schmutz J."/>
            <person name="Larimer F."/>
            <person name="Land M."/>
            <person name="Kyrpides N."/>
            <person name="Ivanova N."/>
            <person name="Richardson P."/>
        </authorList>
    </citation>
    <scope>NUCLEOTIDE SEQUENCE [LARGE SCALE GENOMIC DNA]</scope>
    <source>
        <strain evidence="3">DSM 2380 / NBRC 103641 / GraBd1</strain>
    </source>
</reference>
<dbReference type="KEGG" id="pca:Pcar_0140"/>
<gene>
    <name evidence="2" type="ordered locus">Pcar_0140</name>
</gene>
<reference evidence="2 3" key="2">
    <citation type="journal article" date="2012" name="BMC Genomics">
        <title>The genome of Pelobacter carbinolicus reveals surprising metabolic capabilities and physiological features.</title>
        <authorList>
            <person name="Aklujkar M."/>
            <person name="Haveman S.A."/>
            <person name="Didonato R.Jr."/>
            <person name="Chertkov O."/>
            <person name="Han C.S."/>
            <person name="Land M.L."/>
            <person name="Brown P."/>
            <person name="Lovley D.R."/>
        </authorList>
    </citation>
    <scope>NUCLEOTIDE SEQUENCE [LARGE SCALE GENOMIC DNA]</scope>
    <source>
        <strain evidence="3">DSM 2380 / NBRC 103641 / GraBd1</strain>
    </source>
</reference>
<protein>
    <recommendedName>
        <fullName evidence="1">MalT-like winged helix domain-containing protein</fullName>
    </recommendedName>
</protein>
<dbReference type="InterPro" id="IPR059106">
    <property type="entry name" value="WHD_MalT"/>
</dbReference>
<name>Q3A891_SYNC1</name>
<dbReference type="AlphaFoldDB" id="Q3A891"/>
<dbReference type="SUPFAM" id="SSF52540">
    <property type="entry name" value="P-loop containing nucleoside triphosphate hydrolases"/>
    <property type="match status" value="1"/>
</dbReference>
<dbReference type="STRING" id="338963.Pcar_0140"/>
<dbReference type="OrthoDB" id="223734at2"/>
<dbReference type="Gene3D" id="1.10.10.10">
    <property type="entry name" value="Winged helix-like DNA-binding domain superfamily/Winged helix DNA-binding domain"/>
    <property type="match status" value="1"/>
</dbReference>
<dbReference type="Pfam" id="PF25873">
    <property type="entry name" value="WHD_MalT"/>
    <property type="match status" value="1"/>
</dbReference>
<sequence length="977" mass="109380">MRQTAEFRSQVKLDKFYPPQVDTPRFLCRDRLVDRLLREGGARIPDILLEAQAGQGKTTVIKQFLDRSKTAFVWYQVGAEDADPGFFLTAIATCIYARFPECPSAKTAQILSCSDFALFDLQKRVDLLLNDLCACLTDDLYMVFDDLHYLLDHEFSLALLSHLFETASPRLHFILSSRECLPLNDALLSDGNRQWLRLGNRDLAFDETEITDFFYRIHHLDVPSDTIRTVARTTDGWVMGISLLGLQLAQQEGAAGFPALVNCRGEGTRAILDYFRREIFAPLPQRLHRPLLVLSLLEEIPVALAVELTGEVEIGVDFCELARSNVFLRPLDPDRTEFGLHHLFQQFLRERATVALSPQAIRRIYQRAGQFCLKREDIAQALRYLLQAGDYAAVESALQDYGMDFLATNQTATLAAILQQIPQADLSGQGWSCFYLALAYMDSAPSLALPLLKQALVIFIARQNDLGELLGLAHMISIHITTTGHYREGEEMLFRAEQLFARVGGGLDVAMTILVARSLAMGYCIFLADVDEATRFASLALSLARQEQLANFEAAMLMVMGYIHIFAGHTVLARMYMEQAAPCVQRAEVGAFNSLSIRMMLFNFLYIEGDFANYFEQKNQLVEVLGNAMFSQSIAAPFCTIWEMDIAINQGRFTDALALANQALGQQPPLSPHLRSQVLQLQSVVLGLLDQPDRAWRAAEQSQQLRELSGGRYFVTLNQLMVGLSCFHCGRPVPALQRLSDGIEAARQMPTEYLQACGLLHRAAVYLALGEQTLAGQDIAQGLGLMRRNAYRHFWGWAPAAMQKILSFAVAHRIETDYARELAAERLGIALSEDGSAIALLDIRTLGGLHILLEGKPLLAAEALTPLQRELLCLLVSAPKCKMPQGILQLHFWPDSSVDAARMKFDTLVSRLRKTMTQVLPDNTAHRYLKREKGMLWLAHCRVDAHDFLTAVNRGLRHACRQESWQAGNAFTTARSL</sequence>
<organism evidence="2 3">
    <name type="scientific">Syntrophotalea carbinolica (strain DSM 2380 / NBRC 103641 / GraBd1)</name>
    <name type="common">Pelobacter carbinolicus</name>
    <dbReference type="NCBI Taxonomy" id="338963"/>
    <lineage>
        <taxon>Bacteria</taxon>
        <taxon>Pseudomonadati</taxon>
        <taxon>Thermodesulfobacteriota</taxon>
        <taxon>Desulfuromonadia</taxon>
        <taxon>Desulfuromonadales</taxon>
        <taxon>Syntrophotaleaceae</taxon>
        <taxon>Syntrophotalea</taxon>
    </lineage>
</organism>
<dbReference type="EMBL" id="CP000142">
    <property type="protein sequence ID" value="ABA87401.1"/>
    <property type="molecule type" value="Genomic_DNA"/>
</dbReference>
<dbReference type="InterPro" id="IPR011990">
    <property type="entry name" value="TPR-like_helical_dom_sf"/>
</dbReference>
<feature type="domain" description="MalT-like winged helix" evidence="1">
    <location>
        <begin position="277"/>
        <end position="353"/>
    </location>
</feature>
<dbReference type="SUPFAM" id="SSF48452">
    <property type="entry name" value="TPR-like"/>
    <property type="match status" value="1"/>
</dbReference>
<dbReference type="SUPFAM" id="SSF46894">
    <property type="entry name" value="C-terminal effector domain of the bipartite response regulators"/>
    <property type="match status" value="1"/>
</dbReference>
<dbReference type="RefSeq" id="WP_011339792.1">
    <property type="nucleotide sequence ID" value="NC_007498.2"/>
</dbReference>
<dbReference type="eggNOG" id="COG3629">
    <property type="taxonomic scope" value="Bacteria"/>
</dbReference>
<dbReference type="InterPro" id="IPR027417">
    <property type="entry name" value="P-loop_NTPase"/>
</dbReference>
<dbReference type="GO" id="GO:0003677">
    <property type="term" value="F:DNA binding"/>
    <property type="evidence" value="ECO:0007669"/>
    <property type="project" value="InterPro"/>
</dbReference>
<dbReference type="Gene3D" id="1.25.40.10">
    <property type="entry name" value="Tetratricopeptide repeat domain"/>
    <property type="match status" value="1"/>
</dbReference>
<dbReference type="InterPro" id="IPR016032">
    <property type="entry name" value="Sig_transdc_resp-reg_C-effctor"/>
</dbReference>
<evidence type="ECO:0000259" key="1">
    <source>
        <dbReference type="Pfam" id="PF25873"/>
    </source>
</evidence>
<evidence type="ECO:0000313" key="3">
    <source>
        <dbReference type="Proteomes" id="UP000002534"/>
    </source>
</evidence>
<dbReference type="HOGENOM" id="CLU_290828_0_0_7"/>
<proteinExistence type="predicted"/>
<dbReference type="Proteomes" id="UP000002534">
    <property type="component" value="Chromosome"/>
</dbReference>